<dbReference type="InterPro" id="IPR025444">
    <property type="entry name" value="Monooxy_af470"/>
</dbReference>
<sequence>MVSLRALYLNFKDDYGDLLEVTDFSIATWLAFGAGLQLLSQWWLPFGLSSWLPLLYLIFRIARVSVDCKRIFTGTFTDVILGRWSATLPEPEDPSTMTATSDGIVMFLLGARINHPLGKLAPGNAEIDKIFKDMWVEAEENRTKWSYLGRTATLFDISDGEGITTFWISYWKDLKGLQEFANCSTHRLGQNAYPAKKFPYMGIMHETYHSPKGSWETIYDNVPPLGFGKAMYVIGEGLDGLELGGTLKPNLEGSTMYGRMGRLQ</sequence>
<accession>A0A8H3FLK4</accession>
<keyword evidence="2" id="KW-1185">Reference proteome</keyword>
<evidence type="ECO:0000313" key="1">
    <source>
        <dbReference type="EMBL" id="CAF9925052.1"/>
    </source>
</evidence>
<dbReference type="AlphaFoldDB" id="A0A8H3FLK4"/>
<dbReference type="Pfam" id="PF13826">
    <property type="entry name" value="Monooxy_af470-like"/>
    <property type="match status" value="1"/>
</dbReference>
<organism evidence="1 2">
    <name type="scientific">Imshaugia aleurites</name>
    <dbReference type="NCBI Taxonomy" id="172621"/>
    <lineage>
        <taxon>Eukaryota</taxon>
        <taxon>Fungi</taxon>
        <taxon>Dikarya</taxon>
        <taxon>Ascomycota</taxon>
        <taxon>Pezizomycotina</taxon>
        <taxon>Lecanoromycetes</taxon>
        <taxon>OSLEUM clade</taxon>
        <taxon>Lecanoromycetidae</taxon>
        <taxon>Lecanorales</taxon>
        <taxon>Lecanorineae</taxon>
        <taxon>Parmeliaceae</taxon>
        <taxon>Imshaugia</taxon>
    </lineage>
</organism>
<dbReference type="Proteomes" id="UP000664534">
    <property type="component" value="Unassembled WGS sequence"/>
</dbReference>
<dbReference type="OrthoDB" id="3202396at2759"/>
<name>A0A8H3FLK4_9LECA</name>
<reference evidence="1" key="1">
    <citation type="submission" date="2021-03" db="EMBL/GenBank/DDBJ databases">
        <authorList>
            <person name="Tagirdzhanova G."/>
        </authorList>
    </citation>
    <scope>NUCLEOTIDE SEQUENCE</scope>
</reference>
<protein>
    <submittedName>
        <fullName evidence="1">Uncharacterized protein</fullName>
    </submittedName>
</protein>
<proteinExistence type="predicted"/>
<comment type="caution">
    <text evidence="1">The sequence shown here is derived from an EMBL/GenBank/DDBJ whole genome shotgun (WGS) entry which is preliminary data.</text>
</comment>
<dbReference type="EMBL" id="CAJPDT010000038">
    <property type="protein sequence ID" value="CAF9925052.1"/>
    <property type="molecule type" value="Genomic_DNA"/>
</dbReference>
<gene>
    <name evidence="1" type="ORF">IMSHALPRED_006363</name>
</gene>
<evidence type="ECO:0000313" key="2">
    <source>
        <dbReference type="Proteomes" id="UP000664534"/>
    </source>
</evidence>